<accession>A0A418W843</accession>
<sequence>MGLSLLLAALCAGCGEAPEPRSRYNITLALGAPRPAPPLPEISGPEGRPLVVLDAGHGGHDPGAISPHSGEREKAATLAVARAIRDELIRSGRVRVALTRDDDHFIALPQRYEIARQLKADLFLSIHADSAENPEASGATLYTLSEVASDREAARLAARENSADMLGGVNLGRQSQAVSAILIDLSQRETMDASTRFAELLHREASTYMPFRTLYHRFASLVVLKAPDTPSVLFETGYLSNEADTKFLFSEQGRARIARGTARAIETHLARGALRPSS</sequence>
<evidence type="ECO:0000313" key="5">
    <source>
        <dbReference type="EMBL" id="RJF86173.1"/>
    </source>
</evidence>
<feature type="domain" description="MurNAc-LAA" evidence="4">
    <location>
        <begin position="112"/>
        <end position="266"/>
    </location>
</feature>
<gene>
    <name evidence="5" type="ORF">D3876_17500</name>
</gene>
<evidence type="ECO:0000256" key="2">
    <source>
        <dbReference type="ARBA" id="ARBA00011901"/>
    </source>
</evidence>
<comment type="caution">
    <text evidence="5">The sequence shown here is derived from an EMBL/GenBank/DDBJ whole genome shotgun (WGS) entry which is preliminary data.</text>
</comment>
<keyword evidence="6" id="KW-1185">Reference proteome</keyword>
<organism evidence="5 6">
    <name type="scientific">Sphingomonas cavernae</name>
    <dbReference type="NCBI Taxonomy" id="2320861"/>
    <lineage>
        <taxon>Bacteria</taxon>
        <taxon>Pseudomonadati</taxon>
        <taxon>Pseudomonadota</taxon>
        <taxon>Alphaproteobacteria</taxon>
        <taxon>Sphingomonadales</taxon>
        <taxon>Sphingomonadaceae</taxon>
        <taxon>Sphingomonas</taxon>
    </lineage>
</organism>
<dbReference type="GO" id="GO:0030288">
    <property type="term" value="C:outer membrane-bounded periplasmic space"/>
    <property type="evidence" value="ECO:0007669"/>
    <property type="project" value="TreeGrafter"/>
</dbReference>
<dbReference type="CDD" id="cd02696">
    <property type="entry name" value="MurNAc-LAA"/>
    <property type="match status" value="1"/>
</dbReference>
<evidence type="ECO:0000313" key="6">
    <source>
        <dbReference type="Proteomes" id="UP000286100"/>
    </source>
</evidence>
<dbReference type="GO" id="GO:0009253">
    <property type="term" value="P:peptidoglycan catabolic process"/>
    <property type="evidence" value="ECO:0007669"/>
    <property type="project" value="InterPro"/>
</dbReference>
<dbReference type="OrthoDB" id="9806267at2"/>
<comment type="catalytic activity">
    <reaction evidence="1">
        <text>Hydrolyzes the link between N-acetylmuramoyl residues and L-amino acid residues in certain cell-wall glycopeptides.</text>
        <dbReference type="EC" id="3.5.1.28"/>
    </reaction>
</comment>
<keyword evidence="3" id="KW-0378">Hydrolase</keyword>
<dbReference type="Proteomes" id="UP000286100">
    <property type="component" value="Unassembled WGS sequence"/>
</dbReference>
<dbReference type="SUPFAM" id="SSF53187">
    <property type="entry name" value="Zn-dependent exopeptidases"/>
    <property type="match status" value="1"/>
</dbReference>
<dbReference type="InterPro" id="IPR050695">
    <property type="entry name" value="N-acetylmuramoyl_amidase_3"/>
</dbReference>
<dbReference type="GO" id="GO:0008745">
    <property type="term" value="F:N-acetylmuramoyl-L-alanine amidase activity"/>
    <property type="evidence" value="ECO:0007669"/>
    <property type="project" value="UniProtKB-EC"/>
</dbReference>
<name>A0A418W843_9SPHN</name>
<dbReference type="EC" id="3.5.1.28" evidence="2"/>
<dbReference type="PANTHER" id="PTHR30404:SF0">
    <property type="entry name" value="N-ACETYLMURAMOYL-L-ALANINE AMIDASE AMIC"/>
    <property type="match status" value="1"/>
</dbReference>
<dbReference type="InterPro" id="IPR002508">
    <property type="entry name" value="MurNAc-LAA_cat"/>
</dbReference>
<dbReference type="AlphaFoldDB" id="A0A418W843"/>
<dbReference type="Pfam" id="PF01520">
    <property type="entry name" value="Amidase_3"/>
    <property type="match status" value="1"/>
</dbReference>
<dbReference type="PANTHER" id="PTHR30404">
    <property type="entry name" value="N-ACETYLMURAMOYL-L-ALANINE AMIDASE"/>
    <property type="match status" value="1"/>
</dbReference>
<evidence type="ECO:0000259" key="4">
    <source>
        <dbReference type="SMART" id="SM00646"/>
    </source>
</evidence>
<evidence type="ECO:0000256" key="1">
    <source>
        <dbReference type="ARBA" id="ARBA00001561"/>
    </source>
</evidence>
<protein>
    <recommendedName>
        <fullName evidence="2">N-acetylmuramoyl-L-alanine amidase</fullName>
        <ecNumber evidence="2">3.5.1.28</ecNumber>
    </recommendedName>
</protein>
<dbReference type="EMBL" id="QYUM01000004">
    <property type="protein sequence ID" value="RJF86173.1"/>
    <property type="molecule type" value="Genomic_DNA"/>
</dbReference>
<proteinExistence type="predicted"/>
<dbReference type="Gene3D" id="3.40.630.40">
    <property type="entry name" value="Zn-dependent exopeptidases"/>
    <property type="match status" value="1"/>
</dbReference>
<evidence type="ECO:0000256" key="3">
    <source>
        <dbReference type="ARBA" id="ARBA00022801"/>
    </source>
</evidence>
<reference evidence="5 6" key="1">
    <citation type="submission" date="2018-09" db="EMBL/GenBank/DDBJ databases">
        <authorList>
            <person name="Zhu H."/>
        </authorList>
    </citation>
    <scope>NUCLEOTIDE SEQUENCE [LARGE SCALE GENOMIC DNA]</scope>
    <source>
        <strain evidence="5 6">K2R01-6</strain>
    </source>
</reference>
<dbReference type="SMART" id="SM00646">
    <property type="entry name" value="Ami_3"/>
    <property type="match status" value="1"/>
</dbReference>